<sequence length="372" mass="39778">MATGKALDRFYSVIPAGGVGSRLWPLSRAGAPKFLHQISGTGESLLRDTWQRLAPLSGEERIMVVTGRAHEAAVCEQLPELEAHNLVLEDEQRESSAAIGLAAAILVRREPDVIIGSFHADHVVRGVAAFGQAVRQAVAVADAGYIVTIGIPPREPATGYGYIRATESLDFDGVATVLRADSFTEKPDVDTAVQYLHSGDYLWNAGMFVARADVLLEQLRRSEPELVAGLEELAAAWDTDARTDAVARIWPALTKVAIDYSVAEPAAEEGKLAVVPGHFAWYDVGDFSTIAKLGSNGRRSQLVTMGDAESVHAEDSSGLVMNQTGRVIAVIGLRDVVVVDTDDALLVTTTENAQRVKGVVDALKNSGRSDVL</sequence>
<dbReference type="RefSeq" id="WP_100363510.1">
    <property type="nucleotide sequence ID" value="NZ_PGFF01000001.1"/>
</dbReference>
<dbReference type="InterPro" id="IPR049577">
    <property type="entry name" value="GMPP_N"/>
</dbReference>
<dbReference type="InterPro" id="IPR029044">
    <property type="entry name" value="Nucleotide-diphossugar_trans"/>
</dbReference>
<accession>A0A2M9CGX5</accession>
<protein>
    <submittedName>
        <fullName evidence="3">Mannose-1-phosphate guanylyltransferase</fullName>
    </submittedName>
</protein>
<gene>
    <name evidence="3" type="ORF">CLV46_0718</name>
</gene>
<dbReference type="EMBL" id="PGFF01000001">
    <property type="protein sequence ID" value="PJJ71176.1"/>
    <property type="molecule type" value="Genomic_DNA"/>
</dbReference>
<dbReference type="InterPro" id="IPR051161">
    <property type="entry name" value="Mannose-6P_isomerase_type2"/>
</dbReference>
<feature type="domain" description="Nucleotidyl transferase" evidence="1">
    <location>
        <begin position="13"/>
        <end position="292"/>
    </location>
</feature>
<dbReference type="Pfam" id="PF00483">
    <property type="entry name" value="NTP_transferase"/>
    <property type="match status" value="1"/>
</dbReference>
<dbReference type="GO" id="GO:0009298">
    <property type="term" value="P:GDP-mannose biosynthetic process"/>
    <property type="evidence" value="ECO:0007669"/>
    <property type="project" value="TreeGrafter"/>
</dbReference>
<name>A0A2M9CGX5_9MICO</name>
<dbReference type="SUPFAM" id="SSF159283">
    <property type="entry name" value="Guanosine diphospho-D-mannose pyrophosphorylase/mannose-6-phosphate isomerase linker domain"/>
    <property type="match status" value="1"/>
</dbReference>
<dbReference type="PANTHER" id="PTHR46390">
    <property type="entry name" value="MANNOSE-1-PHOSPHATE GUANYLYLTRANSFERASE"/>
    <property type="match status" value="1"/>
</dbReference>
<dbReference type="AlphaFoldDB" id="A0A2M9CGX5"/>
<reference evidence="3 4" key="1">
    <citation type="submission" date="2017-11" db="EMBL/GenBank/DDBJ databases">
        <title>Genomic Encyclopedia of Archaeal and Bacterial Type Strains, Phase II (KMG-II): From Individual Species to Whole Genera.</title>
        <authorList>
            <person name="Goeker M."/>
        </authorList>
    </citation>
    <scope>NUCLEOTIDE SEQUENCE [LARGE SCALE GENOMIC DNA]</scope>
    <source>
        <strain evidence="3 4">DSM 27393</strain>
    </source>
</reference>
<keyword evidence="4" id="KW-1185">Reference proteome</keyword>
<dbReference type="InterPro" id="IPR054566">
    <property type="entry name" value="ManC/GMP-like_b-helix"/>
</dbReference>
<dbReference type="OrthoDB" id="9806359at2"/>
<dbReference type="Gene3D" id="3.90.550.10">
    <property type="entry name" value="Spore Coat Polysaccharide Biosynthesis Protein SpsA, Chain A"/>
    <property type="match status" value="1"/>
</dbReference>
<dbReference type="InterPro" id="IPR005835">
    <property type="entry name" value="NTP_transferase_dom"/>
</dbReference>
<dbReference type="PANTHER" id="PTHR46390:SF1">
    <property type="entry name" value="MANNOSE-1-PHOSPHATE GUANYLYLTRANSFERASE"/>
    <property type="match status" value="1"/>
</dbReference>
<dbReference type="SUPFAM" id="SSF53448">
    <property type="entry name" value="Nucleotide-diphospho-sugar transferases"/>
    <property type="match status" value="1"/>
</dbReference>
<evidence type="ECO:0000259" key="2">
    <source>
        <dbReference type="Pfam" id="PF22640"/>
    </source>
</evidence>
<dbReference type="CDD" id="cd02509">
    <property type="entry name" value="GDP-M1P_Guanylyltransferase"/>
    <property type="match status" value="1"/>
</dbReference>
<evidence type="ECO:0000313" key="4">
    <source>
        <dbReference type="Proteomes" id="UP000228758"/>
    </source>
</evidence>
<evidence type="ECO:0000313" key="3">
    <source>
        <dbReference type="EMBL" id="PJJ71176.1"/>
    </source>
</evidence>
<keyword evidence="3" id="KW-0548">Nucleotidyltransferase</keyword>
<dbReference type="Proteomes" id="UP000228758">
    <property type="component" value="Unassembled WGS sequence"/>
</dbReference>
<dbReference type="Pfam" id="PF22640">
    <property type="entry name" value="ManC_GMP_beta-helix"/>
    <property type="match status" value="1"/>
</dbReference>
<evidence type="ECO:0000259" key="1">
    <source>
        <dbReference type="Pfam" id="PF00483"/>
    </source>
</evidence>
<dbReference type="GO" id="GO:0004475">
    <property type="term" value="F:mannose-1-phosphate guanylyltransferase (GTP) activity"/>
    <property type="evidence" value="ECO:0007669"/>
    <property type="project" value="InterPro"/>
</dbReference>
<organism evidence="3 4">
    <name type="scientific">Diaminobutyricimonas aerilata</name>
    <dbReference type="NCBI Taxonomy" id="1162967"/>
    <lineage>
        <taxon>Bacteria</taxon>
        <taxon>Bacillati</taxon>
        <taxon>Actinomycetota</taxon>
        <taxon>Actinomycetes</taxon>
        <taxon>Micrococcales</taxon>
        <taxon>Microbacteriaceae</taxon>
        <taxon>Diaminobutyricimonas</taxon>
    </lineage>
</organism>
<keyword evidence="3" id="KW-0808">Transferase</keyword>
<proteinExistence type="predicted"/>
<comment type="caution">
    <text evidence="3">The sequence shown here is derived from an EMBL/GenBank/DDBJ whole genome shotgun (WGS) entry which is preliminary data.</text>
</comment>
<feature type="domain" description="MannoseP isomerase/GMP-like beta-helix" evidence="2">
    <location>
        <begin position="315"/>
        <end position="363"/>
    </location>
</feature>